<proteinExistence type="predicted"/>
<dbReference type="GO" id="GO:0005886">
    <property type="term" value="C:plasma membrane"/>
    <property type="evidence" value="ECO:0007669"/>
    <property type="project" value="UniProtKB-SubCell"/>
</dbReference>
<sequence>MLRDLVPPPGPVRILAVSGLARTTGFGTMVAVAVLYFTRVADIPPERVGLGMTIAALCGAVASPFAGNLADRFGARDSAIVLVTIQGLAVACYGFVGGFVPFMIAVSIVISCHSSAESARGALVAGIVEPDRRVKTRALLHSVTNVGLSLGALAGGVALQVDTRSVYVGMLIGCGVLFAGSGLVYLRLPRPEPVPRPADGSRWEVLRDRPFTLFIALNVLLVMHDSVLTVVLPLWIAERTNAPVSVYAGILLLNTALVVLFQVRASRGTDNVAGGVRALRTSGVLLAVGCVVYALAAGQPSWLAAVILLVGAAMHVFGELLHGAGSWALAFDLAPEHAHGQYQGVLNMSIQLGGVIGPVLGTAVVMGTGWPGWVVLAVVMLGAGLTAPTVARWASRRVATEPST</sequence>
<keyword evidence="2" id="KW-0813">Transport</keyword>
<protein>
    <submittedName>
        <fullName evidence="9">MFS transporter</fullName>
    </submittedName>
</protein>
<keyword evidence="4 7" id="KW-0812">Transmembrane</keyword>
<evidence type="ECO:0000256" key="2">
    <source>
        <dbReference type="ARBA" id="ARBA00022448"/>
    </source>
</evidence>
<keyword evidence="6 7" id="KW-0472">Membrane</keyword>
<keyword evidence="3" id="KW-1003">Cell membrane</keyword>
<dbReference type="SUPFAM" id="SSF103473">
    <property type="entry name" value="MFS general substrate transporter"/>
    <property type="match status" value="1"/>
</dbReference>
<feature type="domain" description="Major facilitator superfamily (MFS) profile" evidence="8">
    <location>
        <begin position="11"/>
        <end position="394"/>
    </location>
</feature>
<evidence type="ECO:0000256" key="4">
    <source>
        <dbReference type="ARBA" id="ARBA00022692"/>
    </source>
</evidence>
<dbReference type="PANTHER" id="PTHR23517">
    <property type="entry name" value="RESISTANCE PROTEIN MDTM, PUTATIVE-RELATED-RELATED"/>
    <property type="match status" value="1"/>
</dbReference>
<dbReference type="PROSITE" id="PS50850">
    <property type="entry name" value="MFS"/>
    <property type="match status" value="1"/>
</dbReference>
<dbReference type="InterPro" id="IPR050171">
    <property type="entry name" value="MFS_Transporters"/>
</dbReference>
<comment type="caution">
    <text evidence="9">The sequence shown here is derived from an EMBL/GenBank/DDBJ whole genome shotgun (WGS) entry which is preliminary data.</text>
</comment>
<comment type="subcellular location">
    <subcellularLocation>
        <location evidence="1">Cell membrane</location>
        <topology evidence="1">Multi-pass membrane protein</topology>
    </subcellularLocation>
</comment>
<feature type="transmembrane region" description="Helical" evidence="7">
    <location>
        <begin position="211"/>
        <end position="236"/>
    </location>
</feature>
<dbReference type="AlphaFoldDB" id="A0A9W6R5Y1"/>
<feature type="transmembrane region" description="Helical" evidence="7">
    <location>
        <begin position="138"/>
        <end position="159"/>
    </location>
</feature>
<dbReference type="GO" id="GO:0022857">
    <property type="term" value="F:transmembrane transporter activity"/>
    <property type="evidence" value="ECO:0007669"/>
    <property type="project" value="InterPro"/>
</dbReference>
<organism evidence="9 10">
    <name type="scientific">Amycolatopsis taiwanensis</name>
    <dbReference type="NCBI Taxonomy" id="342230"/>
    <lineage>
        <taxon>Bacteria</taxon>
        <taxon>Bacillati</taxon>
        <taxon>Actinomycetota</taxon>
        <taxon>Actinomycetes</taxon>
        <taxon>Pseudonocardiales</taxon>
        <taxon>Pseudonocardiaceae</taxon>
        <taxon>Amycolatopsis</taxon>
    </lineage>
</organism>
<name>A0A9W6R5Y1_9PSEU</name>
<evidence type="ECO:0000256" key="7">
    <source>
        <dbReference type="SAM" id="Phobius"/>
    </source>
</evidence>
<feature type="transmembrane region" description="Helical" evidence="7">
    <location>
        <begin position="242"/>
        <end position="263"/>
    </location>
</feature>
<feature type="transmembrane region" description="Helical" evidence="7">
    <location>
        <begin position="48"/>
        <end position="67"/>
    </location>
</feature>
<evidence type="ECO:0000313" key="9">
    <source>
        <dbReference type="EMBL" id="GLY70039.1"/>
    </source>
</evidence>
<feature type="transmembrane region" description="Helical" evidence="7">
    <location>
        <begin position="372"/>
        <end position="391"/>
    </location>
</feature>
<dbReference type="InterPro" id="IPR036259">
    <property type="entry name" value="MFS_trans_sf"/>
</dbReference>
<dbReference type="InterPro" id="IPR020846">
    <property type="entry name" value="MFS_dom"/>
</dbReference>
<evidence type="ECO:0000313" key="10">
    <source>
        <dbReference type="Proteomes" id="UP001165136"/>
    </source>
</evidence>
<dbReference type="PANTHER" id="PTHR23517:SF2">
    <property type="entry name" value="MULTIDRUG RESISTANCE PROTEIN MDTH"/>
    <property type="match status" value="1"/>
</dbReference>
<evidence type="ECO:0000256" key="5">
    <source>
        <dbReference type="ARBA" id="ARBA00022989"/>
    </source>
</evidence>
<feature type="transmembrane region" description="Helical" evidence="7">
    <location>
        <begin position="79"/>
        <end position="110"/>
    </location>
</feature>
<feature type="transmembrane region" description="Helical" evidence="7">
    <location>
        <begin position="165"/>
        <end position="186"/>
    </location>
</feature>
<dbReference type="EMBL" id="BSTI01000020">
    <property type="protein sequence ID" value="GLY70039.1"/>
    <property type="molecule type" value="Genomic_DNA"/>
</dbReference>
<evidence type="ECO:0000256" key="6">
    <source>
        <dbReference type="ARBA" id="ARBA00023136"/>
    </source>
</evidence>
<dbReference type="Proteomes" id="UP001165136">
    <property type="component" value="Unassembled WGS sequence"/>
</dbReference>
<feature type="transmembrane region" description="Helical" evidence="7">
    <location>
        <begin position="345"/>
        <end position="366"/>
    </location>
</feature>
<evidence type="ECO:0000259" key="8">
    <source>
        <dbReference type="PROSITE" id="PS50850"/>
    </source>
</evidence>
<keyword evidence="5 7" id="KW-1133">Transmembrane helix</keyword>
<dbReference type="InterPro" id="IPR011701">
    <property type="entry name" value="MFS"/>
</dbReference>
<evidence type="ECO:0000256" key="1">
    <source>
        <dbReference type="ARBA" id="ARBA00004651"/>
    </source>
</evidence>
<feature type="transmembrane region" description="Helical" evidence="7">
    <location>
        <begin position="302"/>
        <end position="324"/>
    </location>
</feature>
<evidence type="ECO:0000256" key="3">
    <source>
        <dbReference type="ARBA" id="ARBA00022475"/>
    </source>
</evidence>
<feature type="transmembrane region" description="Helical" evidence="7">
    <location>
        <begin position="12"/>
        <end position="36"/>
    </location>
</feature>
<keyword evidence="10" id="KW-1185">Reference proteome</keyword>
<dbReference type="Pfam" id="PF07690">
    <property type="entry name" value="MFS_1"/>
    <property type="match status" value="1"/>
</dbReference>
<reference evidence="9" key="1">
    <citation type="submission" date="2023-03" db="EMBL/GenBank/DDBJ databases">
        <title>Amycolatopsis taiwanensis NBRC 103393.</title>
        <authorList>
            <person name="Ichikawa N."/>
            <person name="Sato H."/>
            <person name="Tonouchi N."/>
        </authorList>
    </citation>
    <scope>NUCLEOTIDE SEQUENCE</scope>
    <source>
        <strain evidence="9">NBRC 103393</strain>
    </source>
</reference>
<gene>
    <name evidence="9" type="ORF">Atai01_66580</name>
</gene>
<dbReference type="RefSeq" id="WP_285489364.1">
    <property type="nucleotide sequence ID" value="NZ_BSTI01000020.1"/>
</dbReference>
<feature type="transmembrane region" description="Helical" evidence="7">
    <location>
        <begin position="275"/>
        <end position="296"/>
    </location>
</feature>
<accession>A0A9W6R5Y1</accession>
<dbReference type="Gene3D" id="1.20.1250.20">
    <property type="entry name" value="MFS general substrate transporter like domains"/>
    <property type="match status" value="1"/>
</dbReference>